<dbReference type="EMBL" id="JACIFY010000010">
    <property type="protein sequence ID" value="MBB4236617.1"/>
    <property type="molecule type" value="Genomic_DNA"/>
</dbReference>
<evidence type="ECO:0000256" key="1">
    <source>
        <dbReference type="SAM" id="MobiDB-lite"/>
    </source>
</evidence>
<organism evidence="3 4">
    <name type="scientific">Rhizobium esperanzae</name>
    <dbReference type="NCBI Taxonomy" id="1967781"/>
    <lineage>
        <taxon>Bacteria</taxon>
        <taxon>Pseudomonadati</taxon>
        <taxon>Pseudomonadota</taxon>
        <taxon>Alphaproteobacteria</taxon>
        <taxon>Hyphomicrobiales</taxon>
        <taxon>Rhizobiaceae</taxon>
        <taxon>Rhizobium/Agrobacterium group</taxon>
        <taxon>Rhizobium</taxon>
    </lineage>
</organism>
<protein>
    <submittedName>
        <fullName evidence="3">Uncharacterized protein</fullName>
    </submittedName>
</protein>
<evidence type="ECO:0000313" key="3">
    <source>
        <dbReference type="EMBL" id="MBB4236617.1"/>
    </source>
</evidence>
<dbReference type="AlphaFoldDB" id="A0A7W6R5L5"/>
<keyword evidence="2" id="KW-1133">Transmembrane helix</keyword>
<reference evidence="3 4" key="1">
    <citation type="submission" date="2020-08" db="EMBL/GenBank/DDBJ databases">
        <title>Genomic Encyclopedia of Type Strains, Phase IV (KMG-V): Genome sequencing to study the core and pangenomes of soil and plant-associated prokaryotes.</title>
        <authorList>
            <person name="Whitman W."/>
        </authorList>
    </citation>
    <scope>NUCLEOTIDE SEQUENCE [LARGE SCALE GENOMIC DNA]</scope>
    <source>
        <strain evidence="3 4">SEMIA 4089</strain>
    </source>
</reference>
<accession>A0A7W6R5L5</accession>
<keyword evidence="2" id="KW-0812">Transmembrane</keyword>
<dbReference type="Proteomes" id="UP000540909">
    <property type="component" value="Unassembled WGS sequence"/>
</dbReference>
<dbReference type="RefSeq" id="WP_184471184.1">
    <property type="nucleotide sequence ID" value="NZ_JACIFY010000010.1"/>
</dbReference>
<comment type="caution">
    <text evidence="3">The sequence shown here is derived from an EMBL/GenBank/DDBJ whole genome shotgun (WGS) entry which is preliminary data.</text>
</comment>
<proteinExistence type="predicted"/>
<name>A0A7W6R5L5_9HYPH</name>
<evidence type="ECO:0000313" key="4">
    <source>
        <dbReference type="Proteomes" id="UP000540909"/>
    </source>
</evidence>
<gene>
    <name evidence="3" type="ORF">GGD57_003196</name>
</gene>
<keyword evidence="2" id="KW-0472">Membrane</keyword>
<sequence length="52" mass="5991">MRNVMSSGFQPRRPHKITRNSQQVREKRTAWALIVFGVVLACVEVYIVYAAL</sequence>
<feature type="transmembrane region" description="Helical" evidence="2">
    <location>
        <begin position="29"/>
        <end position="49"/>
    </location>
</feature>
<evidence type="ECO:0000256" key="2">
    <source>
        <dbReference type="SAM" id="Phobius"/>
    </source>
</evidence>
<feature type="region of interest" description="Disordered" evidence="1">
    <location>
        <begin position="1"/>
        <end position="23"/>
    </location>
</feature>